<sequence>MNNTPHLALKLPEIVSQIVSYLVNPSYQDQDKSTLYKDIYPCLFVNSLWHDCAFRYMWRSILFEDNLYQLQQMPRQSRRVIYKMNTLNGRRCSLIDIMMQIPFLP</sequence>
<evidence type="ECO:0000313" key="2">
    <source>
        <dbReference type="Proteomes" id="UP000009138"/>
    </source>
</evidence>
<gene>
    <name evidence="1" type="ORF">RO3G_09835</name>
</gene>
<dbReference type="GeneID" id="93616801"/>
<dbReference type="Proteomes" id="UP000009138">
    <property type="component" value="Unassembled WGS sequence"/>
</dbReference>
<dbReference type="VEuPathDB" id="FungiDB:RO3G_09835"/>
<protein>
    <recommendedName>
        <fullName evidence="3">F-box domain-containing protein</fullName>
    </recommendedName>
</protein>
<dbReference type="STRING" id="246409.I1C9J5"/>
<evidence type="ECO:0008006" key="3">
    <source>
        <dbReference type="Google" id="ProtNLM"/>
    </source>
</evidence>
<dbReference type="InParanoid" id="I1C9J5"/>
<proteinExistence type="predicted"/>
<dbReference type="AlphaFoldDB" id="I1C9J5"/>
<dbReference type="EMBL" id="CH476738">
    <property type="protein sequence ID" value="EIE85125.1"/>
    <property type="molecule type" value="Genomic_DNA"/>
</dbReference>
<name>I1C9J5_RHIO9</name>
<reference evidence="1 2" key="1">
    <citation type="journal article" date="2009" name="PLoS Genet.">
        <title>Genomic analysis of the basal lineage fungus Rhizopus oryzae reveals a whole-genome duplication.</title>
        <authorList>
            <person name="Ma L.-J."/>
            <person name="Ibrahim A.S."/>
            <person name="Skory C."/>
            <person name="Grabherr M.G."/>
            <person name="Burger G."/>
            <person name="Butler M."/>
            <person name="Elias M."/>
            <person name="Idnurm A."/>
            <person name="Lang B.F."/>
            <person name="Sone T."/>
            <person name="Abe A."/>
            <person name="Calvo S.E."/>
            <person name="Corrochano L.M."/>
            <person name="Engels R."/>
            <person name="Fu J."/>
            <person name="Hansberg W."/>
            <person name="Kim J.-M."/>
            <person name="Kodira C.D."/>
            <person name="Koehrsen M.J."/>
            <person name="Liu B."/>
            <person name="Miranda-Saavedra D."/>
            <person name="O'Leary S."/>
            <person name="Ortiz-Castellanos L."/>
            <person name="Poulter R."/>
            <person name="Rodriguez-Romero J."/>
            <person name="Ruiz-Herrera J."/>
            <person name="Shen Y.-Q."/>
            <person name="Zeng Q."/>
            <person name="Galagan J."/>
            <person name="Birren B.W."/>
            <person name="Cuomo C.A."/>
            <person name="Wickes B.L."/>
        </authorList>
    </citation>
    <scope>NUCLEOTIDE SEQUENCE [LARGE SCALE GENOMIC DNA]</scope>
    <source>
        <strain evidence="2">RA 99-880 / ATCC MYA-4621 / FGSC 9543 / NRRL 43880</strain>
    </source>
</reference>
<organism evidence="1 2">
    <name type="scientific">Rhizopus delemar (strain RA 99-880 / ATCC MYA-4621 / FGSC 9543 / NRRL 43880)</name>
    <name type="common">Mucormycosis agent</name>
    <name type="synonym">Rhizopus arrhizus var. delemar</name>
    <dbReference type="NCBI Taxonomy" id="246409"/>
    <lineage>
        <taxon>Eukaryota</taxon>
        <taxon>Fungi</taxon>
        <taxon>Fungi incertae sedis</taxon>
        <taxon>Mucoromycota</taxon>
        <taxon>Mucoromycotina</taxon>
        <taxon>Mucoromycetes</taxon>
        <taxon>Mucorales</taxon>
        <taxon>Mucorineae</taxon>
        <taxon>Rhizopodaceae</taxon>
        <taxon>Rhizopus</taxon>
    </lineage>
</organism>
<accession>I1C9J5</accession>
<evidence type="ECO:0000313" key="1">
    <source>
        <dbReference type="EMBL" id="EIE85125.1"/>
    </source>
</evidence>
<dbReference type="RefSeq" id="XP_067520521.1">
    <property type="nucleotide sequence ID" value="XM_067664420.1"/>
</dbReference>
<keyword evidence="2" id="KW-1185">Reference proteome</keyword>